<feature type="non-terminal residue" evidence="1">
    <location>
        <position position="238"/>
    </location>
</feature>
<organism evidence="1">
    <name type="scientific">marine metagenome</name>
    <dbReference type="NCBI Taxonomy" id="408172"/>
    <lineage>
        <taxon>unclassified sequences</taxon>
        <taxon>metagenomes</taxon>
        <taxon>ecological metagenomes</taxon>
    </lineage>
</organism>
<evidence type="ECO:0008006" key="2">
    <source>
        <dbReference type="Google" id="ProtNLM"/>
    </source>
</evidence>
<evidence type="ECO:0000313" key="1">
    <source>
        <dbReference type="EMBL" id="SVE36454.1"/>
    </source>
</evidence>
<dbReference type="Pfam" id="PF07661">
    <property type="entry name" value="MORN_2"/>
    <property type="match status" value="5"/>
</dbReference>
<accession>A0A383CWJ3</accession>
<name>A0A383CWJ3_9ZZZZ</name>
<dbReference type="EMBL" id="UINC01212226">
    <property type="protein sequence ID" value="SVE36454.1"/>
    <property type="molecule type" value="Genomic_DNA"/>
</dbReference>
<reference evidence="1" key="1">
    <citation type="submission" date="2018-05" db="EMBL/GenBank/DDBJ databases">
        <authorList>
            <person name="Lanie J.A."/>
            <person name="Ng W.-L."/>
            <person name="Kazmierczak K.M."/>
            <person name="Andrzejewski T.M."/>
            <person name="Davidsen T.M."/>
            <person name="Wayne K.J."/>
            <person name="Tettelin H."/>
            <person name="Glass J.I."/>
            <person name="Rusch D."/>
            <person name="Podicherti R."/>
            <person name="Tsui H.-C.T."/>
            <person name="Winkler M.E."/>
        </authorList>
    </citation>
    <scope>NUCLEOTIDE SEQUENCE</scope>
</reference>
<feature type="non-terminal residue" evidence="1">
    <location>
        <position position="1"/>
    </location>
</feature>
<protein>
    <recommendedName>
        <fullName evidence="2">Toxin-antitoxin system YwqK family antitoxin</fullName>
    </recommendedName>
</protein>
<sequence length="238" mass="27754">CNESSKVQDRNGVLFLPNKTEPFSGNNLCSFDNGQFKSKGRYIGGLKSGLWTEWHDNGIKISEEAYTSGELESKTFFSDIHYQKIGKIFYKNGKETSKITWSYYPNLQMKFEQNTKNSKAHGKQTDWYENGQKMLEGNFINGKAEGTVIKWYENGNKEEEKNLKADIEDGKQTTWYENGNKDTEENFIGGELNGKATMWYENGQKYYEKNYKDHKQNDKWTMWYKNGQLWAEGNFKDG</sequence>
<dbReference type="InterPro" id="IPR011652">
    <property type="entry name" value="MORN_2"/>
</dbReference>
<dbReference type="Gene3D" id="2.20.110.10">
    <property type="entry name" value="Histone H3 K4-specific methyltransferase SET7/9 N-terminal domain"/>
    <property type="match status" value="3"/>
</dbReference>
<dbReference type="SUPFAM" id="SSF82185">
    <property type="entry name" value="Histone H3 K4-specific methyltransferase SET7/9 N-terminal domain"/>
    <property type="match status" value="3"/>
</dbReference>
<dbReference type="AlphaFoldDB" id="A0A383CWJ3"/>
<gene>
    <name evidence="1" type="ORF">METZ01_LOCUS489308</name>
</gene>
<proteinExistence type="predicted"/>